<name>A0A0N8SJ93_9PSED</name>
<dbReference type="AlphaFoldDB" id="A0A0N8SJ93"/>
<comment type="caution">
    <text evidence="5">The sequence shown here is derived from an EMBL/GenBank/DDBJ whole genome shotgun (WGS) entry which is preliminary data.</text>
</comment>
<gene>
    <name evidence="5" type="ORF">ALO52_02154</name>
</gene>
<protein>
    <submittedName>
        <fullName evidence="5">Restriction modification system DNA specificity domain protein</fullName>
    </submittedName>
</protein>
<evidence type="ECO:0000256" key="1">
    <source>
        <dbReference type="ARBA" id="ARBA00010923"/>
    </source>
</evidence>
<evidence type="ECO:0000313" key="6">
    <source>
        <dbReference type="Proteomes" id="UP000050562"/>
    </source>
</evidence>
<reference evidence="5 6" key="1">
    <citation type="submission" date="2015-09" db="EMBL/GenBank/DDBJ databases">
        <title>Genome announcement of multiple Pseudomonas syringae strains.</title>
        <authorList>
            <person name="Thakur S."/>
            <person name="Wang P.W."/>
            <person name="Gong Y."/>
            <person name="Weir B.S."/>
            <person name="Guttman D.S."/>
        </authorList>
    </citation>
    <scope>NUCLEOTIDE SEQUENCE [LARGE SCALE GENOMIC DNA]</scope>
    <source>
        <strain evidence="5 6">ICMP3956</strain>
    </source>
</reference>
<dbReference type="GO" id="GO:0003677">
    <property type="term" value="F:DNA binding"/>
    <property type="evidence" value="ECO:0007669"/>
    <property type="project" value="UniProtKB-KW"/>
</dbReference>
<evidence type="ECO:0000313" key="5">
    <source>
        <dbReference type="EMBL" id="KPY31752.1"/>
    </source>
</evidence>
<keyword evidence="2" id="KW-0680">Restriction system</keyword>
<proteinExistence type="inferred from homology"/>
<keyword evidence="3" id="KW-0238">DNA-binding</keyword>
<dbReference type="SUPFAM" id="SSF116734">
    <property type="entry name" value="DNA methylase specificity domain"/>
    <property type="match status" value="2"/>
</dbReference>
<dbReference type="Proteomes" id="UP000050562">
    <property type="component" value="Unassembled WGS sequence"/>
</dbReference>
<dbReference type="Gene3D" id="3.90.220.20">
    <property type="entry name" value="DNA methylase specificity domains"/>
    <property type="match status" value="2"/>
</dbReference>
<feature type="domain" description="Type I restriction modification DNA specificity" evidence="4">
    <location>
        <begin position="44"/>
        <end position="181"/>
    </location>
</feature>
<evidence type="ECO:0000256" key="2">
    <source>
        <dbReference type="ARBA" id="ARBA00022747"/>
    </source>
</evidence>
<evidence type="ECO:0000259" key="4">
    <source>
        <dbReference type="Pfam" id="PF01420"/>
    </source>
</evidence>
<dbReference type="GO" id="GO:0009307">
    <property type="term" value="P:DNA restriction-modification system"/>
    <property type="evidence" value="ECO:0007669"/>
    <property type="project" value="UniProtKB-KW"/>
</dbReference>
<dbReference type="PANTHER" id="PTHR30408:SF12">
    <property type="entry name" value="TYPE I RESTRICTION ENZYME MJAVIII SPECIFICITY SUBUNIT"/>
    <property type="match status" value="1"/>
</dbReference>
<dbReference type="CDD" id="cd17252">
    <property type="entry name" value="RMtype1_S_EcoKI-TRD1-CR1_like"/>
    <property type="match status" value="1"/>
</dbReference>
<dbReference type="PANTHER" id="PTHR30408">
    <property type="entry name" value="TYPE-1 RESTRICTION ENZYME ECOKI SPECIFICITY PROTEIN"/>
    <property type="match status" value="1"/>
</dbReference>
<sequence>MSFPSVALGEIAEFIRGVTYKPTDLMDNFSEGSIVCMRTANVQKLLDETSLLSIPRGLVRNEVKILREGDLLVSTANSWNLVGKCCWVPSLNYLATPGGFIAALRGDKSKVDLRYLYHWFNSPDTQADARNCGRQTTNISNMDIGRCLALIVPLPPLPEQRRIAAILDKADALRAKRREAISRLDQLLQSVFLEMFGDPVTNSKGWPIGKISDLLESAKYGSSEKADLQGEVPILRMNNITYSGEMNLTDLKYISKDKAEEKYSVMPGDILFNRTNSKELVGKTAVYEGPTPMAYAGYLVRARTSDGHAPEYISAFMNSSYGKSTLQAMCKSIVGMANINAREFQGISIPIPPCELQQSFRSHVKAIRVRKCALELQSQKFDALFNSLQQRFISAAN</sequence>
<evidence type="ECO:0000256" key="3">
    <source>
        <dbReference type="ARBA" id="ARBA00023125"/>
    </source>
</evidence>
<accession>A0A0N8SJ93</accession>
<comment type="similarity">
    <text evidence="1">Belongs to the type-I restriction system S methylase family.</text>
</comment>
<dbReference type="RefSeq" id="WP_057410714.1">
    <property type="nucleotide sequence ID" value="NZ_LJRC01000247.1"/>
</dbReference>
<dbReference type="InterPro" id="IPR000055">
    <property type="entry name" value="Restrct_endonuc_typeI_TRD"/>
</dbReference>
<dbReference type="EMBL" id="LJRC01000247">
    <property type="protein sequence ID" value="KPY31752.1"/>
    <property type="molecule type" value="Genomic_DNA"/>
</dbReference>
<dbReference type="InterPro" id="IPR044946">
    <property type="entry name" value="Restrct_endonuc_typeI_TRD_sf"/>
</dbReference>
<dbReference type="Pfam" id="PF01420">
    <property type="entry name" value="Methylase_S"/>
    <property type="match status" value="1"/>
</dbReference>
<dbReference type="InterPro" id="IPR052021">
    <property type="entry name" value="Type-I_RS_S_subunit"/>
</dbReference>
<organism evidence="5 6">
    <name type="scientific">Pseudomonas syringae pv. primulae</name>
    <dbReference type="NCBI Taxonomy" id="251707"/>
    <lineage>
        <taxon>Bacteria</taxon>
        <taxon>Pseudomonadati</taxon>
        <taxon>Pseudomonadota</taxon>
        <taxon>Gammaproteobacteria</taxon>
        <taxon>Pseudomonadales</taxon>
        <taxon>Pseudomonadaceae</taxon>
        <taxon>Pseudomonas</taxon>
    </lineage>
</organism>
<dbReference type="CDD" id="cd17524">
    <property type="entry name" value="RMtype1_S_EcoUTORF5051P-TRD2-CR2_like"/>
    <property type="match status" value="1"/>
</dbReference>
<dbReference type="PATRIC" id="fig|251707.3.peg.2920"/>